<keyword evidence="1" id="KW-0472">Membrane</keyword>
<dbReference type="Proteomes" id="UP000693972">
    <property type="component" value="Unassembled WGS sequence"/>
</dbReference>
<organism evidence="3">
    <name type="scientific">Gymnodinialimonas phycosphaerae</name>
    <dbReference type="NCBI Taxonomy" id="2841589"/>
    <lineage>
        <taxon>Bacteria</taxon>
        <taxon>Pseudomonadati</taxon>
        <taxon>Pseudomonadota</taxon>
        <taxon>Alphaproteobacteria</taxon>
        <taxon>Rhodobacterales</taxon>
        <taxon>Paracoccaceae</taxon>
        <taxon>Gymnodinialimonas</taxon>
    </lineage>
</organism>
<feature type="transmembrane region" description="Helical" evidence="1">
    <location>
        <begin position="165"/>
        <end position="184"/>
    </location>
</feature>
<proteinExistence type="predicted"/>
<evidence type="ECO:0000256" key="2">
    <source>
        <dbReference type="SAM" id="SignalP"/>
    </source>
</evidence>
<keyword evidence="4" id="KW-1185">Reference proteome</keyword>
<dbReference type="RefSeq" id="WP_257894358.1">
    <property type="nucleotide sequence ID" value="NZ_JAIMBW010000001.1"/>
</dbReference>
<evidence type="ECO:0000256" key="1">
    <source>
        <dbReference type="SAM" id="Phobius"/>
    </source>
</evidence>
<dbReference type="AlphaFoldDB" id="A0A975TVI1"/>
<keyword evidence="1" id="KW-0812">Transmembrane</keyword>
<reference evidence="3 4" key="1">
    <citation type="submission" date="2021-07" db="EMBL/GenBank/DDBJ databases">
        <title>Karlodiniumbacter phycospheric gen. nov., sp. nov., a phycosphere bacterium isolated from karlodinium veneficum.</title>
        <authorList>
            <person name="Peng Y."/>
            <person name="Jiang L."/>
            <person name="Lee J."/>
        </authorList>
    </citation>
    <scope>NUCLEOTIDE SEQUENCE</scope>
    <source>
        <strain evidence="3 4">N5</strain>
    </source>
</reference>
<keyword evidence="1" id="KW-1133">Transmembrane helix</keyword>
<dbReference type="EMBL" id="CP078073">
    <property type="protein sequence ID" value="QXL87484.1"/>
    <property type="molecule type" value="Genomic_DNA"/>
</dbReference>
<evidence type="ECO:0000313" key="4">
    <source>
        <dbReference type="Proteomes" id="UP000693972"/>
    </source>
</evidence>
<evidence type="ECO:0000313" key="3">
    <source>
        <dbReference type="EMBL" id="QXL87484.1"/>
    </source>
</evidence>
<dbReference type="EMBL" id="JAIMBW010000001">
    <property type="protein sequence ID" value="MBY4894861.1"/>
    <property type="molecule type" value="Genomic_DNA"/>
</dbReference>
<sequence>MKFPILTALAAGVLALSVSAASATTLEFDNVADCATSEVTITGGVGNEACGLGFSPNGTSALVRSTIPNSADSFWTATFSTLMENVSVDLGDNGSDADRLFLSAFDAANTLLETVTLDISSSSVTMHTLTLLSTNIASITFGTTGELGLGGIYADNLSFTQVAAIPLPAGGLLLLGGLAGLIAARRRPA</sequence>
<evidence type="ECO:0008006" key="5">
    <source>
        <dbReference type="Google" id="ProtNLM"/>
    </source>
</evidence>
<feature type="chain" id="PRO_5037639891" description="Secreted protein" evidence="2">
    <location>
        <begin position="24"/>
        <end position="189"/>
    </location>
</feature>
<gene>
    <name evidence="3" type="ORF">KUL25_19050</name>
</gene>
<protein>
    <recommendedName>
        <fullName evidence="5">Secreted protein</fullName>
    </recommendedName>
</protein>
<accession>A0A975TVI1</accession>
<keyword evidence="2" id="KW-0732">Signal</keyword>
<feature type="signal peptide" evidence="2">
    <location>
        <begin position="1"/>
        <end position="23"/>
    </location>
</feature>
<name>A0A975TVI1_9RHOB</name>